<name>A0A8D8L666_CULPI</name>
<protein>
    <submittedName>
        <fullName evidence="2">(northern house mosquito) hypothetical protein</fullName>
    </submittedName>
</protein>
<dbReference type="AlphaFoldDB" id="A0A8D8L666"/>
<evidence type="ECO:0000313" key="2">
    <source>
        <dbReference type="EMBL" id="CAG6600137.1"/>
    </source>
</evidence>
<feature type="compositionally biased region" description="Basic and acidic residues" evidence="1">
    <location>
        <begin position="70"/>
        <end position="79"/>
    </location>
</feature>
<dbReference type="EMBL" id="HBUE01000961">
    <property type="protein sequence ID" value="CAG6443756.1"/>
    <property type="molecule type" value="Transcribed_RNA"/>
</dbReference>
<reference evidence="2" key="1">
    <citation type="submission" date="2021-05" db="EMBL/GenBank/DDBJ databases">
        <authorList>
            <person name="Alioto T."/>
            <person name="Alioto T."/>
            <person name="Gomez Garrido J."/>
        </authorList>
    </citation>
    <scope>NUCLEOTIDE SEQUENCE</scope>
</reference>
<dbReference type="EMBL" id="HBUE01237873">
    <property type="protein sequence ID" value="CAG6547928.1"/>
    <property type="molecule type" value="Transcribed_RNA"/>
</dbReference>
<evidence type="ECO:0000256" key="1">
    <source>
        <dbReference type="SAM" id="MobiDB-lite"/>
    </source>
</evidence>
<feature type="compositionally biased region" description="Basic and acidic residues" evidence="1">
    <location>
        <begin position="8"/>
        <end position="33"/>
    </location>
</feature>
<feature type="region of interest" description="Disordered" evidence="1">
    <location>
        <begin position="1"/>
        <end position="123"/>
    </location>
</feature>
<organism evidence="2">
    <name type="scientific">Culex pipiens</name>
    <name type="common">House mosquito</name>
    <dbReference type="NCBI Taxonomy" id="7175"/>
    <lineage>
        <taxon>Eukaryota</taxon>
        <taxon>Metazoa</taxon>
        <taxon>Ecdysozoa</taxon>
        <taxon>Arthropoda</taxon>
        <taxon>Hexapoda</taxon>
        <taxon>Insecta</taxon>
        <taxon>Pterygota</taxon>
        <taxon>Neoptera</taxon>
        <taxon>Endopterygota</taxon>
        <taxon>Diptera</taxon>
        <taxon>Nematocera</taxon>
        <taxon>Culicoidea</taxon>
        <taxon>Culicidae</taxon>
        <taxon>Culicinae</taxon>
        <taxon>Culicini</taxon>
        <taxon>Culex</taxon>
        <taxon>Culex</taxon>
    </lineage>
</organism>
<feature type="compositionally biased region" description="Low complexity" evidence="1">
    <location>
        <begin position="92"/>
        <end position="113"/>
    </location>
</feature>
<proteinExistence type="predicted"/>
<dbReference type="EMBL" id="HBUE01344822">
    <property type="protein sequence ID" value="CAG6600137.1"/>
    <property type="molecule type" value="Transcribed_RNA"/>
</dbReference>
<accession>A0A8D8L666</accession>
<feature type="compositionally biased region" description="Polar residues" evidence="1">
    <location>
        <begin position="80"/>
        <end position="91"/>
    </location>
</feature>
<sequence>MSSTESSGRSEQKGEKQSERQTHSAKKSTENHPKLQTTSGAAAQSGRLVISKNRLDDKVSGQSQPVFPKRSTDSKRSEKCFTQQPESSKVNAQKQKQPAHKTQPQAQTQPAKTEQSRSKKKPK</sequence>